<reference evidence="8" key="1">
    <citation type="submission" date="2025-08" db="UniProtKB">
        <authorList>
            <consortium name="RefSeq"/>
        </authorList>
    </citation>
    <scope>IDENTIFICATION</scope>
    <source>
        <tissue evidence="8">Gonads</tissue>
    </source>
</reference>
<evidence type="ECO:0000256" key="1">
    <source>
        <dbReference type="ARBA" id="ARBA00004141"/>
    </source>
</evidence>
<evidence type="ECO:0000256" key="4">
    <source>
        <dbReference type="ARBA" id="ARBA00022989"/>
    </source>
</evidence>
<organism evidence="7 8">
    <name type="scientific">Lingula anatina</name>
    <name type="common">Brachiopod</name>
    <name type="synonym">Lingula unguis</name>
    <dbReference type="NCBI Taxonomy" id="7574"/>
    <lineage>
        <taxon>Eukaryota</taxon>
        <taxon>Metazoa</taxon>
        <taxon>Spiralia</taxon>
        <taxon>Lophotrochozoa</taxon>
        <taxon>Brachiopoda</taxon>
        <taxon>Linguliformea</taxon>
        <taxon>Lingulata</taxon>
        <taxon>Lingulida</taxon>
        <taxon>Linguloidea</taxon>
        <taxon>Lingulidae</taxon>
        <taxon>Lingula</taxon>
    </lineage>
</organism>
<dbReference type="GO" id="GO:0016020">
    <property type="term" value="C:membrane"/>
    <property type="evidence" value="ECO:0007669"/>
    <property type="project" value="UniProtKB-SubCell"/>
</dbReference>
<evidence type="ECO:0000256" key="6">
    <source>
        <dbReference type="SAM" id="MobiDB-lite"/>
    </source>
</evidence>
<proteinExistence type="inferred from homology"/>
<keyword evidence="4" id="KW-1133">Transmembrane helix</keyword>
<evidence type="ECO:0000313" key="8">
    <source>
        <dbReference type="RefSeq" id="XP_013397019.1"/>
    </source>
</evidence>
<evidence type="ECO:0000256" key="2">
    <source>
        <dbReference type="ARBA" id="ARBA00008411"/>
    </source>
</evidence>
<dbReference type="PANTHER" id="PTHR31443">
    <property type="match status" value="1"/>
</dbReference>
<comment type="subcellular location">
    <subcellularLocation>
        <location evidence="1">Membrane</location>
        <topology evidence="1">Multi-pass membrane protein</topology>
    </subcellularLocation>
</comment>
<name>A0A1S3IHQ5_LINAN</name>
<keyword evidence="3 8" id="KW-0812">Transmembrane</keyword>
<accession>A0A1S3IHQ5</accession>
<sequence length="120" mass="12469">MSGWVSSVYSCIVKKPASEQVEVILDPNDVKETDAPEYSADKKTDNVEEPQQSPGMVWRLSSGVFNTATGAVGLGVGGVKWAASKGYNVGAAVVSGSQAVASKVPVVNKLPGLSKKDKSD</sequence>
<comment type="similarity">
    <text evidence="2">Belongs to the TMEM263 family.</text>
</comment>
<keyword evidence="7" id="KW-1185">Reference proteome</keyword>
<dbReference type="Proteomes" id="UP000085678">
    <property type="component" value="Unplaced"/>
</dbReference>
<dbReference type="InterPro" id="IPR028153">
    <property type="entry name" value="UPF0444"/>
</dbReference>
<dbReference type="GeneID" id="106163864"/>
<gene>
    <name evidence="8" type="primary">LOC106163864</name>
</gene>
<evidence type="ECO:0000256" key="5">
    <source>
        <dbReference type="ARBA" id="ARBA00023136"/>
    </source>
</evidence>
<feature type="compositionally biased region" description="Basic and acidic residues" evidence="6">
    <location>
        <begin position="28"/>
        <end position="46"/>
    </location>
</feature>
<dbReference type="Pfam" id="PF15475">
    <property type="entry name" value="UPF0444"/>
    <property type="match status" value="1"/>
</dbReference>
<dbReference type="RefSeq" id="XP_013397019.1">
    <property type="nucleotide sequence ID" value="XM_013541565.2"/>
</dbReference>
<evidence type="ECO:0000256" key="3">
    <source>
        <dbReference type="ARBA" id="ARBA00022692"/>
    </source>
</evidence>
<dbReference type="KEGG" id="lak:106163864"/>
<dbReference type="InParanoid" id="A0A1S3IHQ5"/>
<protein>
    <submittedName>
        <fullName evidence="8">Transmembrane protein 263-B</fullName>
    </submittedName>
</protein>
<dbReference type="AlphaFoldDB" id="A0A1S3IHQ5"/>
<evidence type="ECO:0000313" key="7">
    <source>
        <dbReference type="Proteomes" id="UP000085678"/>
    </source>
</evidence>
<keyword evidence="5" id="KW-0472">Membrane</keyword>
<feature type="region of interest" description="Disordered" evidence="6">
    <location>
        <begin position="27"/>
        <end position="53"/>
    </location>
</feature>
<dbReference type="OMA" id="WVANKSY"/>
<dbReference type="OrthoDB" id="6140834at2759"/>